<dbReference type="InterPro" id="IPR007136">
    <property type="entry name" value="DUF347"/>
</dbReference>
<feature type="transmembrane region" description="Helical" evidence="1">
    <location>
        <begin position="274"/>
        <end position="297"/>
    </location>
</feature>
<feature type="transmembrane region" description="Helical" evidence="1">
    <location>
        <begin position="105"/>
        <end position="125"/>
    </location>
</feature>
<comment type="caution">
    <text evidence="2">The sequence shown here is derived from an EMBL/GenBank/DDBJ whole genome shotgun (WGS) entry which is preliminary data.</text>
</comment>
<keyword evidence="3" id="KW-1185">Reference proteome</keyword>
<feature type="transmembrane region" description="Helical" evidence="1">
    <location>
        <begin position="81"/>
        <end position="99"/>
    </location>
</feature>
<dbReference type="Proteomes" id="UP000316298">
    <property type="component" value="Unassembled WGS sequence"/>
</dbReference>
<keyword evidence="1" id="KW-0472">Membrane</keyword>
<organism evidence="2 3">
    <name type="scientific">Kribbella jejuensis</name>
    <dbReference type="NCBI Taxonomy" id="236068"/>
    <lineage>
        <taxon>Bacteria</taxon>
        <taxon>Bacillati</taxon>
        <taxon>Actinomycetota</taxon>
        <taxon>Actinomycetes</taxon>
        <taxon>Propionibacteriales</taxon>
        <taxon>Kribbellaceae</taxon>
        <taxon>Kribbella</taxon>
    </lineage>
</organism>
<feature type="transmembrane region" description="Helical" evidence="1">
    <location>
        <begin position="48"/>
        <end position="69"/>
    </location>
</feature>
<gene>
    <name evidence="2" type="ORF">FB475_4541</name>
</gene>
<proteinExistence type="predicted"/>
<feature type="transmembrane region" description="Helical" evidence="1">
    <location>
        <begin position="197"/>
        <end position="215"/>
    </location>
</feature>
<evidence type="ECO:0000256" key="1">
    <source>
        <dbReference type="SAM" id="Phobius"/>
    </source>
</evidence>
<keyword evidence="1" id="KW-0812">Transmembrane</keyword>
<dbReference type="EMBL" id="VFMM01000002">
    <property type="protein sequence ID" value="TQJ11621.1"/>
    <property type="molecule type" value="Genomic_DNA"/>
</dbReference>
<sequence length="417" mass="45446">MTTDTASRTAAPRVLLNKVPEVTIWFWLIKILCTTVGESFADWINMQLGVGLMATAVIFTVVFAAVLVWQFKTSRYTPAAYWLTVVVVSVTGTLYTDILTDQLGVPLWISTSVFAVGLAIVFGIWYARERTLSIHSIVSRPREAFYWLAVLVTFALGTAAGDWTLELTGWSPGVSVLLPLALIAIIVACWRMGANPVLAFWLAYILTRPLGANLGDWLASPKVPDQGLGLGTLVTSIIFLAAILATVVYLTLTKSDVIEDHQDRARTSKYHRPHLEWPMVGVMTAAAVAAGILLNWASAQPHANAAAEGEGEAPKSNVHLTSQQALAHFPTTDVRHFRTLVKGMDTALAKGDQATLNKDVDAYEKAWDDDQDKLQPLDGKAWDFIDGQNDALFNSVRKTKNPTAEKTAIAALLKTLG</sequence>
<evidence type="ECO:0000313" key="2">
    <source>
        <dbReference type="EMBL" id="TQJ11621.1"/>
    </source>
</evidence>
<feature type="transmembrane region" description="Helical" evidence="1">
    <location>
        <begin position="145"/>
        <end position="164"/>
    </location>
</feature>
<feature type="transmembrane region" description="Helical" evidence="1">
    <location>
        <begin position="170"/>
        <end position="190"/>
    </location>
</feature>
<feature type="transmembrane region" description="Helical" evidence="1">
    <location>
        <begin position="227"/>
        <end position="253"/>
    </location>
</feature>
<dbReference type="AlphaFoldDB" id="A0A542E8F8"/>
<keyword evidence="1" id="KW-1133">Transmembrane helix</keyword>
<protein>
    <submittedName>
        <fullName evidence="2">Putative membrane-anchored protein</fullName>
    </submittedName>
</protein>
<evidence type="ECO:0000313" key="3">
    <source>
        <dbReference type="Proteomes" id="UP000316298"/>
    </source>
</evidence>
<reference evidence="2 3" key="1">
    <citation type="submission" date="2019-06" db="EMBL/GenBank/DDBJ databases">
        <title>Sequencing the genomes of 1000 actinobacteria strains.</title>
        <authorList>
            <person name="Klenk H.-P."/>
        </authorList>
    </citation>
    <scope>NUCLEOTIDE SEQUENCE [LARGE SCALE GENOMIC DNA]</scope>
    <source>
        <strain evidence="2 3">DSM 17305</strain>
    </source>
</reference>
<dbReference type="Pfam" id="PF03988">
    <property type="entry name" value="DUF347"/>
    <property type="match status" value="4"/>
</dbReference>
<dbReference type="RefSeq" id="WP_141858558.1">
    <property type="nucleotide sequence ID" value="NZ_BAAAKA010000001.1"/>
</dbReference>
<name>A0A542E8F8_9ACTN</name>
<accession>A0A542E8F8</accession>
<dbReference type="OrthoDB" id="9794709at2"/>